<reference evidence="2 3" key="2">
    <citation type="journal article" date="2016" name="Science">
        <title>A bacterium that degrades and assimilates poly(ethylene terephthalate).</title>
        <authorList>
            <person name="Yoshida S."/>
            <person name="Hiraga K."/>
            <person name="Takehana T."/>
            <person name="Taniguchi I."/>
            <person name="Yamaji H."/>
            <person name="Maeda Y."/>
            <person name="Toyohara K."/>
            <person name="Miyamoto K."/>
            <person name="Kimura Y."/>
            <person name="Oda K."/>
        </authorList>
    </citation>
    <scope>NUCLEOTIDE SEQUENCE [LARGE SCALE GENOMIC DNA]</scope>
    <source>
        <strain evidence="3">NBRC 110686 / TISTR 2288 / 201-F6</strain>
    </source>
</reference>
<evidence type="ECO:0000313" key="2">
    <source>
        <dbReference type="EMBL" id="GAP39016.1"/>
    </source>
</evidence>
<comment type="caution">
    <text evidence="2">The sequence shown here is derived from an EMBL/GenBank/DDBJ whole genome shotgun (WGS) entry which is preliminary data.</text>
</comment>
<sequence length="269" mass="29056">MSDTPPRVEPDELHAFVDGQLDPQRLPAVLAWLQADPAGAARVASWQAQRLALRRAAREIERELARDATPAALSGIVAGHRARSRRRAQAWQALAAGLLLAVGGLGGWWAARAAAGGEGARLAGSPAFVREAVAAHVVYVPERRHPVEVGADEEAHLVQWLGRRLGTPLKAPALQARGFRLLGGRLLPGDGTPRAQFMYEDAGGRRLTLFVSVFRAGEGPTETAFRSMRDGPRETFYWVEARQGYALSAELPAGELLPLAREVHAQLAR</sequence>
<dbReference type="STRING" id="1547922.ISF6_0435"/>
<proteinExistence type="predicted"/>
<organism evidence="2 3">
    <name type="scientific">Piscinibacter sakaiensis</name>
    <name type="common">Ideonella sakaiensis</name>
    <dbReference type="NCBI Taxonomy" id="1547922"/>
    <lineage>
        <taxon>Bacteria</taxon>
        <taxon>Pseudomonadati</taxon>
        <taxon>Pseudomonadota</taxon>
        <taxon>Betaproteobacteria</taxon>
        <taxon>Burkholderiales</taxon>
        <taxon>Sphaerotilaceae</taxon>
        <taxon>Piscinibacter</taxon>
    </lineage>
</organism>
<name>A0A0K8P8Q7_PISS1</name>
<gene>
    <name evidence="2" type="ORF">ISF6_0435</name>
</gene>
<dbReference type="RefSeq" id="WP_054022846.1">
    <property type="nucleotide sequence ID" value="NZ_BBYR01000117.1"/>
</dbReference>
<reference evidence="3" key="1">
    <citation type="submission" date="2015-07" db="EMBL/GenBank/DDBJ databases">
        <title>Discovery of a poly(ethylene terephthalate assimilation.</title>
        <authorList>
            <person name="Yoshida S."/>
            <person name="Hiraga K."/>
            <person name="Takehana T."/>
            <person name="Taniguchi I."/>
            <person name="Yamaji H."/>
            <person name="Maeda Y."/>
            <person name="Toyohara K."/>
            <person name="Miyamoto K."/>
            <person name="Kimura Y."/>
            <person name="Oda K."/>
        </authorList>
    </citation>
    <scope>NUCLEOTIDE SEQUENCE [LARGE SCALE GENOMIC DNA]</scope>
    <source>
        <strain evidence="3">NBRC 110686 / TISTR 2288 / 201-F6</strain>
    </source>
</reference>
<keyword evidence="1" id="KW-0472">Membrane</keyword>
<keyword evidence="1 2" id="KW-0812">Transmembrane</keyword>
<accession>A0A0K8P8Q7</accession>
<evidence type="ECO:0000256" key="1">
    <source>
        <dbReference type="SAM" id="Phobius"/>
    </source>
</evidence>
<keyword evidence="1" id="KW-1133">Transmembrane helix</keyword>
<protein>
    <submittedName>
        <fullName evidence="2">Transmembrane regulator protein PrtR</fullName>
    </submittedName>
</protein>
<evidence type="ECO:0000313" key="3">
    <source>
        <dbReference type="Proteomes" id="UP000037660"/>
    </source>
</evidence>
<keyword evidence="3" id="KW-1185">Reference proteome</keyword>
<dbReference type="Proteomes" id="UP000037660">
    <property type="component" value="Unassembled WGS sequence"/>
</dbReference>
<dbReference type="AlphaFoldDB" id="A0A0K8P8Q7"/>
<dbReference type="OrthoDB" id="9152892at2"/>
<dbReference type="EMBL" id="BBYR01000117">
    <property type="protein sequence ID" value="GAP39016.1"/>
    <property type="molecule type" value="Genomic_DNA"/>
</dbReference>
<feature type="transmembrane region" description="Helical" evidence="1">
    <location>
        <begin position="90"/>
        <end position="111"/>
    </location>
</feature>